<dbReference type="SUPFAM" id="SSF54593">
    <property type="entry name" value="Glyoxalase/Bleomycin resistance protein/Dihydroxybiphenyl dioxygenase"/>
    <property type="match status" value="1"/>
</dbReference>
<dbReference type="OrthoDB" id="2703022at2"/>
<dbReference type="InterPro" id="IPR004360">
    <property type="entry name" value="Glyas_Fos-R_dOase_dom"/>
</dbReference>
<dbReference type="AlphaFoldDB" id="G8R8D1"/>
<reference evidence="2 3" key="1">
    <citation type="journal article" date="2012" name="Stand. Genomic Sci.">
        <title>Genome sequence of the orange-pigmented seawater bacterium Owenweeksia hongkongensis type strain (UST20020801(T)).</title>
        <authorList>
            <person name="Riedel T."/>
            <person name="Held B."/>
            <person name="Nolan M."/>
            <person name="Lucas S."/>
            <person name="Lapidus A."/>
            <person name="Tice H."/>
            <person name="Del Rio T.G."/>
            <person name="Cheng J.F."/>
            <person name="Han C."/>
            <person name="Tapia R."/>
            <person name="Goodwin L.A."/>
            <person name="Pitluck S."/>
            <person name="Liolios K."/>
            <person name="Mavromatis K."/>
            <person name="Pagani I."/>
            <person name="Ivanova N."/>
            <person name="Mikhailova N."/>
            <person name="Pati A."/>
            <person name="Chen A."/>
            <person name="Palaniappan K."/>
            <person name="Rohde M."/>
            <person name="Tindall B.J."/>
            <person name="Detter J.C."/>
            <person name="Goker M."/>
            <person name="Woyke T."/>
            <person name="Bristow J."/>
            <person name="Eisen J.A."/>
            <person name="Markowitz V."/>
            <person name="Hugenholtz P."/>
            <person name="Klenk H.P."/>
            <person name="Kyrpides N.C."/>
        </authorList>
    </citation>
    <scope>NUCLEOTIDE SEQUENCE</scope>
    <source>
        <strain evidence="3">DSM 17368 / JCM 12287 / NRRL B-23963</strain>
    </source>
</reference>
<dbReference type="Gene3D" id="3.10.180.10">
    <property type="entry name" value="2,3-Dihydroxybiphenyl 1,2-Dioxygenase, domain 1"/>
    <property type="match status" value="1"/>
</dbReference>
<accession>G8R8D1</accession>
<protein>
    <submittedName>
        <fullName evidence="2">Putative ring-cleavage extradiol dioxygenase</fullName>
    </submittedName>
</protein>
<feature type="domain" description="VOC" evidence="1">
    <location>
        <begin position="2"/>
        <end position="115"/>
    </location>
</feature>
<dbReference type="CDD" id="cd06587">
    <property type="entry name" value="VOC"/>
    <property type="match status" value="1"/>
</dbReference>
<keyword evidence="3" id="KW-1185">Reference proteome</keyword>
<dbReference type="EMBL" id="CP003156">
    <property type="protein sequence ID" value="AEV33524.1"/>
    <property type="molecule type" value="Genomic_DNA"/>
</dbReference>
<proteinExistence type="predicted"/>
<evidence type="ECO:0000313" key="3">
    <source>
        <dbReference type="Proteomes" id="UP000005631"/>
    </source>
</evidence>
<dbReference type="Proteomes" id="UP000005631">
    <property type="component" value="Chromosome"/>
</dbReference>
<dbReference type="InterPro" id="IPR037523">
    <property type="entry name" value="VOC_core"/>
</dbReference>
<name>G8R8D1_OWEHD</name>
<evidence type="ECO:0000259" key="1">
    <source>
        <dbReference type="PROSITE" id="PS51819"/>
    </source>
</evidence>
<dbReference type="eggNOG" id="COG0346">
    <property type="taxonomic scope" value="Bacteria"/>
</dbReference>
<dbReference type="RefSeq" id="WP_014202873.1">
    <property type="nucleotide sequence ID" value="NC_016599.1"/>
</dbReference>
<dbReference type="GO" id="GO:0051213">
    <property type="term" value="F:dioxygenase activity"/>
    <property type="evidence" value="ECO:0007669"/>
    <property type="project" value="UniProtKB-KW"/>
</dbReference>
<dbReference type="HOGENOM" id="CLU_105391_0_0_10"/>
<gene>
    <name evidence="2" type="ordered locus">Oweho_2556</name>
</gene>
<evidence type="ECO:0000313" key="2">
    <source>
        <dbReference type="EMBL" id="AEV33524.1"/>
    </source>
</evidence>
<dbReference type="PROSITE" id="PS51819">
    <property type="entry name" value="VOC"/>
    <property type="match status" value="1"/>
</dbReference>
<dbReference type="KEGG" id="oho:Oweho_2556"/>
<sequence>MKIKHLTLDCANLQEQKYFYTNKFAFDVVEESDESITLQMGDSKLTFLENRLKKSYYHFAVNIPFDSINKALHWLDKKVDIIETKDGKIQDFSNWKALAIYFLDPAGNVVEFIGRERIKSKSRTVFNEKDIINISEVGVPVFQVSEAFKIISQESSLQKFDCDASTFCASGDDEGLFIIVDKAEKTWFPTDEAAKAYPLKVLFENEKKTYTLRMESGMLGVEEEK</sequence>
<dbReference type="STRING" id="926562.Oweho_2556"/>
<dbReference type="InterPro" id="IPR029068">
    <property type="entry name" value="Glyas_Bleomycin-R_OHBP_Dase"/>
</dbReference>
<organism evidence="2 3">
    <name type="scientific">Owenweeksia hongkongensis (strain DSM 17368 / CIP 108786 / JCM 12287 / NRRL B-23963 / UST20020801)</name>
    <dbReference type="NCBI Taxonomy" id="926562"/>
    <lineage>
        <taxon>Bacteria</taxon>
        <taxon>Pseudomonadati</taxon>
        <taxon>Bacteroidota</taxon>
        <taxon>Flavobacteriia</taxon>
        <taxon>Flavobacteriales</taxon>
        <taxon>Owenweeksiaceae</taxon>
        <taxon>Owenweeksia</taxon>
    </lineage>
</organism>
<keyword evidence="2" id="KW-0223">Dioxygenase</keyword>
<dbReference type="Pfam" id="PF00903">
    <property type="entry name" value="Glyoxalase"/>
    <property type="match status" value="1"/>
</dbReference>
<keyword evidence="2" id="KW-0560">Oxidoreductase</keyword>